<name>A0A081BMF7_9BACT</name>
<keyword evidence="2 4" id="KW-0808">Transferase</keyword>
<evidence type="ECO:0000313" key="4">
    <source>
        <dbReference type="EMBL" id="GAK51573.1"/>
    </source>
</evidence>
<dbReference type="InterPro" id="IPR041698">
    <property type="entry name" value="Methyltransf_25"/>
</dbReference>
<dbReference type="HOGENOM" id="CLU_065741_0_0_0"/>
<reference evidence="4" key="1">
    <citation type="journal article" date="2015" name="PeerJ">
        <title>First genomic representation of candidate bacterial phylum KSB3 points to enhanced environmental sensing as a trigger of wastewater bulking.</title>
        <authorList>
            <person name="Sekiguchi Y."/>
            <person name="Ohashi A."/>
            <person name="Parks D.H."/>
            <person name="Yamauchi T."/>
            <person name="Tyson G.W."/>
            <person name="Hugenholtz P."/>
        </authorList>
    </citation>
    <scope>NUCLEOTIDE SEQUENCE [LARGE SCALE GENOMIC DNA]</scope>
</reference>
<accession>A0A081BMF7</accession>
<dbReference type="EMBL" id="DF820457">
    <property type="protein sequence ID" value="GAK51573.1"/>
    <property type="molecule type" value="Genomic_DNA"/>
</dbReference>
<dbReference type="GO" id="GO:0008757">
    <property type="term" value="F:S-adenosylmethionine-dependent methyltransferase activity"/>
    <property type="evidence" value="ECO:0007669"/>
    <property type="project" value="InterPro"/>
</dbReference>
<dbReference type="STRING" id="1499966.U14_02818"/>
<dbReference type="CDD" id="cd02440">
    <property type="entry name" value="AdoMet_MTases"/>
    <property type="match status" value="1"/>
</dbReference>
<gene>
    <name evidence="4" type="ORF">U14_02818</name>
</gene>
<evidence type="ECO:0000259" key="3">
    <source>
        <dbReference type="Pfam" id="PF13649"/>
    </source>
</evidence>
<dbReference type="Proteomes" id="UP000030700">
    <property type="component" value="Unassembled WGS sequence"/>
</dbReference>
<evidence type="ECO:0000256" key="2">
    <source>
        <dbReference type="ARBA" id="ARBA00022679"/>
    </source>
</evidence>
<keyword evidence="5" id="KW-1185">Reference proteome</keyword>
<dbReference type="SUPFAM" id="SSF53335">
    <property type="entry name" value="S-adenosyl-L-methionine-dependent methyltransferases"/>
    <property type="match status" value="1"/>
</dbReference>
<dbReference type="Pfam" id="PF13649">
    <property type="entry name" value="Methyltransf_25"/>
    <property type="match status" value="1"/>
</dbReference>
<dbReference type="GO" id="GO:0032259">
    <property type="term" value="P:methylation"/>
    <property type="evidence" value="ECO:0007669"/>
    <property type="project" value="UniProtKB-KW"/>
</dbReference>
<evidence type="ECO:0000313" key="5">
    <source>
        <dbReference type="Proteomes" id="UP000030700"/>
    </source>
</evidence>
<proteinExistence type="predicted"/>
<evidence type="ECO:0000256" key="1">
    <source>
        <dbReference type="ARBA" id="ARBA00022603"/>
    </source>
</evidence>
<dbReference type="AlphaFoldDB" id="A0A081BMF7"/>
<dbReference type="PANTHER" id="PTHR43861:SF1">
    <property type="entry name" value="TRANS-ACONITATE 2-METHYLTRANSFERASE"/>
    <property type="match status" value="1"/>
</dbReference>
<dbReference type="InterPro" id="IPR029063">
    <property type="entry name" value="SAM-dependent_MTases_sf"/>
</dbReference>
<protein>
    <submittedName>
        <fullName evidence="4">Methyltransferase type 11</fullName>
    </submittedName>
</protein>
<feature type="domain" description="Methyltransferase" evidence="3">
    <location>
        <begin position="53"/>
        <end position="144"/>
    </location>
</feature>
<dbReference type="Gene3D" id="3.40.50.150">
    <property type="entry name" value="Vaccinia Virus protein VP39"/>
    <property type="match status" value="1"/>
</dbReference>
<dbReference type="PANTHER" id="PTHR43861">
    <property type="entry name" value="TRANS-ACONITATE 2-METHYLTRANSFERASE-RELATED"/>
    <property type="match status" value="1"/>
</dbReference>
<organism evidence="4">
    <name type="scientific">Candidatus Moduliflexus flocculans</name>
    <dbReference type="NCBI Taxonomy" id="1499966"/>
    <lineage>
        <taxon>Bacteria</taxon>
        <taxon>Candidatus Moduliflexota</taxon>
        <taxon>Candidatus Moduliflexia</taxon>
        <taxon>Candidatus Moduliflexales</taxon>
        <taxon>Candidatus Moduliflexaceae</taxon>
    </lineage>
</organism>
<keyword evidence="1 4" id="KW-0489">Methyltransferase</keyword>
<sequence>MQEIEANQRAWGLLARDHYEAFTSYLAAHRSTLSNIIQRELGDISGKTLIHLQCNSGADTISLARAGAIVTGVDLVPENIRYARQLAQDFNIFDATFITADVMEFINIHDQTYDIVFTSEGAIGWLPDLTQWGRTIRHLLKDDGFFYAMDSHPFSLAFDEERLKTHELTVKYPYFIKRPDLSNEIGGYASEAKKGENYFWMYTVSEIMNALIQAGLQIEYFNEYDTLFYDMGGMTRSDSGAYFYPHYRDQLPFSFSLKATVRT</sequence>